<feature type="transmembrane region" description="Helical" evidence="5">
    <location>
        <begin position="200"/>
        <end position="219"/>
    </location>
</feature>
<evidence type="ECO:0000256" key="3">
    <source>
        <dbReference type="PROSITE-ProRule" id="PRU00339"/>
    </source>
</evidence>
<keyword evidence="2 3" id="KW-0802">TPR repeat</keyword>
<feature type="transmembrane region" description="Helical" evidence="5">
    <location>
        <begin position="70"/>
        <end position="89"/>
    </location>
</feature>
<dbReference type="STRING" id="1802115.A2756_00870"/>
<keyword evidence="5" id="KW-1133">Transmembrane helix</keyword>
<feature type="transmembrane region" description="Helical" evidence="5">
    <location>
        <begin position="410"/>
        <end position="429"/>
    </location>
</feature>
<accession>A0A1G2G5N0</accession>
<keyword evidence="5" id="KW-0812">Transmembrane</keyword>
<feature type="repeat" description="TPR" evidence="3">
    <location>
        <begin position="727"/>
        <end position="760"/>
    </location>
</feature>
<dbReference type="PANTHER" id="PTHR45586:SF1">
    <property type="entry name" value="LIPOPOLYSACCHARIDE ASSEMBLY PROTEIN B"/>
    <property type="match status" value="1"/>
</dbReference>
<dbReference type="Gene3D" id="1.25.40.10">
    <property type="entry name" value="Tetratricopeptide repeat domain"/>
    <property type="match status" value="2"/>
</dbReference>
<keyword evidence="1" id="KW-0677">Repeat</keyword>
<feature type="transmembrane region" description="Helical" evidence="5">
    <location>
        <begin position="43"/>
        <end position="64"/>
    </location>
</feature>
<feature type="transmembrane region" description="Helical" evidence="5">
    <location>
        <begin position="157"/>
        <end position="180"/>
    </location>
</feature>
<sequence length="807" mass="88166">MQFFKSILRRETVTDTAGQEVTEEVEMSVEISESPVWETIARWSLYLIVFFTPFWFLPFTIAPLDINKTFLVSVLAIVGFIAWLGRAVYSGRVMFPKTMLGVALVVWLVVLLVSSIFSVSPSVSLWADEVSAFFNSAMLVLVALLAAATLQKGSDFATTYLLLFAAATLVMVFELIQMVFGFNMLPWAFAQGRAFNPIGSWNSLGIFFGFLLVTVVPFLEDARTTLSRSLFGAIALVSFLFVVLVNFAYVWAAVGLVSLVLLAYSLSRTGGKKFVGALVLLLVSVLLYLATNQVGVLLSRDNGSSIFDIPLDATPNFSTTLQLGKNALKDHAMLGYGPGTFEYIWDSFKDRSFNDTAFWSFRFASGSSLVATLLATTGILGVLAFLGVLVLFLVLGMRVLGNSQEGTDKVFGLASFSGSLFLLSSWFFYPVTASIAILTFLSMGMLIAHAVRFHMIEQVSVPILSDSVKGFVSALLIILLMVFGVVGLYISGEKYLASVFYGKGLIALQGGNVNTAEIQFSRAVSFDSGKDQYYRSLAQVSFAKLQRTLENAGNKAPDDVRNESYITLSNAISNAKAATNANPVDAINWQLLGQIHEAVMPFVDGAGDVAIDAYKKAIERAPTSPALRDDISRVYITQGNYVEANVHLEEAVKLKADYTVAHFRMAQIAALKGNVKDATRNAENAALTAPNDIGVLFQLGLLYYQQNRIDEAGLILERVVALNKNYSNARYFLGLAYANKKQIPKAIAEFEEVLKLNPGNKEVETILANLRAGKDPLATISPPAPTPDKRDNPPIREDIPATKQKTQ</sequence>
<feature type="transmembrane region" description="Helical" evidence="5">
    <location>
        <begin position="249"/>
        <end position="267"/>
    </location>
</feature>
<gene>
    <name evidence="6" type="ORF">A2756_00870</name>
</gene>
<reference evidence="6 7" key="1">
    <citation type="journal article" date="2016" name="Nat. Commun.">
        <title>Thousands of microbial genomes shed light on interconnected biogeochemical processes in an aquifer system.</title>
        <authorList>
            <person name="Anantharaman K."/>
            <person name="Brown C.T."/>
            <person name="Hug L.A."/>
            <person name="Sharon I."/>
            <person name="Castelle C.J."/>
            <person name="Probst A.J."/>
            <person name="Thomas B.C."/>
            <person name="Singh A."/>
            <person name="Wilkins M.J."/>
            <person name="Karaoz U."/>
            <person name="Brodie E.L."/>
            <person name="Williams K.H."/>
            <person name="Hubbard S.S."/>
            <person name="Banfield J.F."/>
        </authorList>
    </citation>
    <scope>NUCLEOTIDE SEQUENCE [LARGE SCALE GENOMIC DNA]</scope>
</reference>
<feature type="transmembrane region" description="Helical" evidence="5">
    <location>
        <begin position="435"/>
        <end position="456"/>
    </location>
</feature>
<dbReference type="PROSITE" id="PS50005">
    <property type="entry name" value="TPR"/>
    <property type="match status" value="2"/>
</dbReference>
<evidence type="ECO:0000256" key="5">
    <source>
        <dbReference type="SAM" id="Phobius"/>
    </source>
</evidence>
<dbReference type="InterPro" id="IPR051012">
    <property type="entry name" value="CellSynth/LPSAsmb/PSIAsmb"/>
</dbReference>
<dbReference type="Proteomes" id="UP000177785">
    <property type="component" value="Unassembled WGS sequence"/>
</dbReference>
<feature type="compositionally biased region" description="Basic and acidic residues" evidence="4">
    <location>
        <begin position="787"/>
        <end position="800"/>
    </location>
</feature>
<dbReference type="SMART" id="SM00028">
    <property type="entry name" value="TPR"/>
    <property type="match status" value="5"/>
</dbReference>
<name>A0A1G2G5N0_9BACT</name>
<dbReference type="EMBL" id="MHNL01000006">
    <property type="protein sequence ID" value="OGZ45554.1"/>
    <property type="molecule type" value="Genomic_DNA"/>
</dbReference>
<dbReference type="Pfam" id="PF13432">
    <property type="entry name" value="TPR_16"/>
    <property type="match status" value="1"/>
</dbReference>
<evidence type="ECO:0000256" key="2">
    <source>
        <dbReference type="ARBA" id="ARBA00022803"/>
    </source>
</evidence>
<feature type="transmembrane region" description="Helical" evidence="5">
    <location>
        <begin position="274"/>
        <end position="291"/>
    </location>
</feature>
<evidence type="ECO:0000313" key="7">
    <source>
        <dbReference type="Proteomes" id="UP000177785"/>
    </source>
</evidence>
<evidence type="ECO:0000256" key="4">
    <source>
        <dbReference type="SAM" id="MobiDB-lite"/>
    </source>
</evidence>
<dbReference type="AlphaFoldDB" id="A0A1G2G5N0"/>
<dbReference type="InterPro" id="IPR011990">
    <property type="entry name" value="TPR-like_helical_dom_sf"/>
</dbReference>
<comment type="caution">
    <text evidence="6">The sequence shown here is derived from an EMBL/GenBank/DDBJ whole genome shotgun (WGS) entry which is preliminary data.</text>
</comment>
<dbReference type="SUPFAM" id="SSF48452">
    <property type="entry name" value="TPR-like"/>
    <property type="match status" value="2"/>
</dbReference>
<dbReference type="InterPro" id="IPR019734">
    <property type="entry name" value="TPR_rpt"/>
</dbReference>
<feature type="transmembrane region" description="Helical" evidence="5">
    <location>
        <begin position="132"/>
        <end position="150"/>
    </location>
</feature>
<dbReference type="PANTHER" id="PTHR45586">
    <property type="entry name" value="TPR REPEAT-CONTAINING PROTEIN PA4667"/>
    <property type="match status" value="1"/>
</dbReference>
<evidence type="ECO:0000256" key="1">
    <source>
        <dbReference type="ARBA" id="ARBA00022737"/>
    </source>
</evidence>
<feature type="repeat" description="TPR" evidence="3">
    <location>
        <begin position="693"/>
        <end position="726"/>
    </location>
</feature>
<proteinExistence type="predicted"/>
<keyword evidence="5" id="KW-0472">Membrane</keyword>
<feature type="transmembrane region" description="Helical" evidence="5">
    <location>
        <begin position="468"/>
        <end position="490"/>
    </location>
</feature>
<feature type="transmembrane region" description="Helical" evidence="5">
    <location>
        <begin position="369"/>
        <end position="398"/>
    </location>
</feature>
<organism evidence="6 7">
    <name type="scientific">Candidatus Ryanbacteria bacterium RIFCSPHIGHO2_01_FULL_48_27</name>
    <dbReference type="NCBI Taxonomy" id="1802115"/>
    <lineage>
        <taxon>Bacteria</taxon>
        <taxon>Candidatus Ryaniibacteriota</taxon>
    </lineage>
</organism>
<protein>
    <submittedName>
        <fullName evidence="6">Uncharacterized protein</fullName>
    </submittedName>
</protein>
<feature type="transmembrane region" description="Helical" evidence="5">
    <location>
        <begin position="101"/>
        <end position="120"/>
    </location>
</feature>
<feature type="region of interest" description="Disordered" evidence="4">
    <location>
        <begin position="774"/>
        <end position="807"/>
    </location>
</feature>
<evidence type="ECO:0000313" key="6">
    <source>
        <dbReference type="EMBL" id="OGZ45554.1"/>
    </source>
</evidence>
<feature type="transmembrane region" description="Helical" evidence="5">
    <location>
        <begin position="226"/>
        <end position="243"/>
    </location>
</feature>